<evidence type="ECO:0000313" key="2">
    <source>
        <dbReference type="Proteomes" id="UP000626180"/>
    </source>
</evidence>
<organism evidence="1 2">
    <name type="scientific">Pseudomonas luteola</name>
    <dbReference type="NCBI Taxonomy" id="47886"/>
    <lineage>
        <taxon>Bacteria</taxon>
        <taxon>Pseudomonadati</taxon>
        <taxon>Pseudomonadota</taxon>
        <taxon>Gammaproteobacteria</taxon>
        <taxon>Pseudomonadales</taxon>
        <taxon>Pseudomonadaceae</taxon>
        <taxon>Pseudomonas</taxon>
    </lineage>
</organism>
<dbReference type="Proteomes" id="UP000626180">
    <property type="component" value="Unassembled WGS sequence"/>
</dbReference>
<dbReference type="EMBL" id="JADMCD010000006">
    <property type="protein sequence ID" value="MBF8641654.1"/>
    <property type="molecule type" value="Genomic_DNA"/>
</dbReference>
<protein>
    <submittedName>
        <fullName evidence="1">Glutamine synthetase</fullName>
    </submittedName>
</protein>
<proteinExistence type="predicted"/>
<keyword evidence="2" id="KW-1185">Reference proteome</keyword>
<dbReference type="RefSeq" id="WP_125912912.1">
    <property type="nucleotide sequence ID" value="NZ_CP069262.1"/>
</dbReference>
<reference evidence="1 2" key="1">
    <citation type="submission" date="2020-10" db="EMBL/GenBank/DDBJ databases">
        <title>Genome sequences of Pseudomonas isolates.</title>
        <authorList>
            <person name="Wessels L."/>
            <person name="Reich F."/>
            <person name="Hammerl J."/>
        </authorList>
    </citation>
    <scope>NUCLEOTIDE SEQUENCE [LARGE SCALE GENOMIC DNA]</scope>
    <source>
        <strain evidence="1 2">20-MO00624-0</strain>
    </source>
</reference>
<evidence type="ECO:0000313" key="1">
    <source>
        <dbReference type="EMBL" id="MBF8641654.1"/>
    </source>
</evidence>
<accession>A0ABS0FMX1</accession>
<sequence length="99" mass="10733">MSTGQIVSCEDLAGSHYHVSVVDKHIFIQGYDAATQRTWTQTQAHYGRISFLMGYASDGEIWSGFTRAIGWTSRGRVSSSSAGRQTLLCGRIGGCTSNP</sequence>
<gene>
    <name evidence="1" type="ORF">IRZ65_13285</name>
</gene>
<name>A0ABS0FMX1_PSELU</name>
<comment type="caution">
    <text evidence="1">The sequence shown here is derived from an EMBL/GenBank/DDBJ whole genome shotgun (WGS) entry which is preliminary data.</text>
</comment>